<dbReference type="EMBL" id="VSSQ01017795">
    <property type="protein sequence ID" value="MPM60419.1"/>
    <property type="molecule type" value="Genomic_DNA"/>
</dbReference>
<gene>
    <name evidence="2" type="ORF">SDC9_107270</name>
</gene>
<accession>A0A645B4Q8</accession>
<dbReference type="Gene3D" id="2.60.40.10">
    <property type="entry name" value="Immunoglobulins"/>
    <property type="match status" value="1"/>
</dbReference>
<proteinExistence type="predicted"/>
<protein>
    <recommendedName>
        <fullName evidence="1">Bacterial Ig domain-containing protein</fullName>
    </recommendedName>
</protein>
<organism evidence="2">
    <name type="scientific">bioreactor metagenome</name>
    <dbReference type="NCBI Taxonomy" id="1076179"/>
    <lineage>
        <taxon>unclassified sequences</taxon>
        <taxon>metagenomes</taxon>
        <taxon>ecological metagenomes</taxon>
    </lineage>
</organism>
<sequence>MKIEKQSSGKKILVKMYKTGYTTKSKTVTVKKVFSKGLTVNSVKSTQKTITGKGSKGATVRAYVNNKQIGKTTVKSNGTYSISIPKQSKGKSITVKISKTGYATSSKSIKVK</sequence>
<dbReference type="Pfam" id="PF17936">
    <property type="entry name" value="Big_6"/>
    <property type="match status" value="1"/>
</dbReference>
<comment type="caution">
    <text evidence="2">The sequence shown here is derived from an EMBL/GenBank/DDBJ whole genome shotgun (WGS) entry which is preliminary data.</text>
</comment>
<evidence type="ECO:0000259" key="1">
    <source>
        <dbReference type="Pfam" id="PF17936"/>
    </source>
</evidence>
<name>A0A645B4Q8_9ZZZZ</name>
<dbReference type="AlphaFoldDB" id="A0A645B4Q8"/>
<feature type="domain" description="Bacterial Ig" evidence="1">
    <location>
        <begin position="38"/>
        <end position="103"/>
    </location>
</feature>
<dbReference type="InterPro" id="IPR013783">
    <property type="entry name" value="Ig-like_fold"/>
</dbReference>
<evidence type="ECO:0000313" key="2">
    <source>
        <dbReference type="EMBL" id="MPM60419.1"/>
    </source>
</evidence>
<dbReference type="InterPro" id="IPR041498">
    <property type="entry name" value="Big_6"/>
</dbReference>
<reference evidence="2" key="1">
    <citation type="submission" date="2019-08" db="EMBL/GenBank/DDBJ databases">
        <authorList>
            <person name="Kucharzyk K."/>
            <person name="Murdoch R.W."/>
            <person name="Higgins S."/>
            <person name="Loffler F."/>
        </authorList>
    </citation>
    <scope>NUCLEOTIDE SEQUENCE</scope>
</reference>